<organism evidence="1 2">
    <name type="scientific">Dreissena polymorpha</name>
    <name type="common">Zebra mussel</name>
    <name type="synonym">Mytilus polymorpha</name>
    <dbReference type="NCBI Taxonomy" id="45954"/>
    <lineage>
        <taxon>Eukaryota</taxon>
        <taxon>Metazoa</taxon>
        <taxon>Spiralia</taxon>
        <taxon>Lophotrochozoa</taxon>
        <taxon>Mollusca</taxon>
        <taxon>Bivalvia</taxon>
        <taxon>Autobranchia</taxon>
        <taxon>Heteroconchia</taxon>
        <taxon>Euheterodonta</taxon>
        <taxon>Imparidentia</taxon>
        <taxon>Neoheterodontei</taxon>
        <taxon>Myida</taxon>
        <taxon>Dreissenoidea</taxon>
        <taxon>Dreissenidae</taxon>
        <taxon>Dreissena</taxon>
    </lineage>
</organism>
<keyword evidence="2" id="KW-1185">Reference proteome</keyword>
<proteinExistence type="predicted"/>
<reference evidence="1" key="1">
    <citation type="journal article" date="2019" name="bioRxiv">
        <title>The Genome of the Zebra Mussel, Dreissena polymorpha: A Resource for Invasive Species Research.</title>
        <authorList>
            <person name="McCartney M.A."/>
            <person name="Auch B."/>
            <person name="Kono T."/>
            <person name="Mallez S."/>
            <person name="Zhang Y."/>
            <person name="Obille A."/>
            <person name="Becker A."/>
            <person name="Abrahante J.E."/>
            <person name="Garbe J."/>
            <person name="Badalamenti J.P."/>
            <person name="Herman A."/>
            <person name="Mangelson H."/>
            <person name="Liachko I."/>
            <person name="Sullivan S."/>
            <person name="Sone E.D."/>
            <person name="Koren S."/>
            <person name="Silverstein K.A.T."/>
            <person name="Beckman K.B."/>
            <person name="Gohl D.M."/>
        </authorList>
    </citation>
    <scope>NUCLEOTIDE SEQUENCE</scope>
    <source>
        <strain evidence="1">Duluth1</strain>
        <tissue evidence="1">Whole animal</tissue>
    </source>
</reference>
<dbReference type="EMBL" id="JAIWYP010000015">
    <property type="protein sequence ID" value="KAH3700310.1"/>
    <property type="molecule type" value="Genomic_DNA"/>
</dbReference>
<reference evidence="1" key="2">
    <citation type="submission" date="2020-11" db="EMBL/GenBank/DDBJ databases">
        <authorList>
            <person name="McCartney M.A."/>
            <person name="Auch B."/>
            <person name="Kono T."/>
            <person name="Mallez S."/>
            <person name="Becker A."/>
            <person name="Gohl D.M."/>
            <person name="Silverstein K.A.T."/>
            <person name="Koren S."/>
            <person name="Bechman K.B."/>
            <person name="Herman A."/>
            <person name="Abrahante J.E."/>
            <person name="Garbe J."/>
        </authorList>
    </citation>
    <scope>NUCLEOTIDE SEQUENCE</scope>
    <source>
        <strain evidence="1">Duluth1</strain>
        <tissue evidence="1">Whole animal</tissue>
    </source>
</reference>
<sequence length="59" mass="6709">MADDRHQRWCVITGISMADDRHQRWGVITGISMADDVKSESEMLNLLMEISQKSSSLEV</sequence>
<name>A0A9D3YK22_DREPO</name>
<dbReference type="AlphaFoldDB" id="A0A9D3YK22"/>
<comment type="caution">
    <text evidence="1">The sequence shown here is derived from an EMBL/GenBank/DDBJ whole genome shotgun (WGS) entry which is preliminary data.</text>
</comment>
<protein>
    <submittedName>
        <fullName evidence="1">Uncharacterized protein</fullName>
    </submittedName>
</protein>
<gene>
    <name evidence="1" type="ORF">DPMN_075285</name>
</gene>
<accession>A0A9D3YK22</accession>
<evidence type="ECO:0000313" key="1">
    <source>
        <dbReference type="EMBL" id="KAH3700310.1"/>
    </source>
</evidence>
<evidence type="ECO:0000313" key="2">
    <source>
        <dbReference type="Proteomes" id="UP000828390"/>
    </source>
</evidence>
<dbReference type="Proteomes" id="UP000828390">
    <property type="component" value="Unassembled WGS sequence"/>
</dbReference>